<organism evidence="11 12">
    <name type="scientific">Curvularia clavata</name>
    <dbReference type="NCBI Taxonomy" id="95742"/>
    <lineage>
        <taxon>Eukaryota</taxon>
        <taxon>Fungi</taxon>
        <taxon>Dikarya</taxon>
        <taxon>Ascomycota</taxon>
        <taxon>Pezizomycotina</taxon>
        <taxon>Dothideomycetes</taxon>
        <taxon>Pleosporomycetidae</taxon>
        <taxon>Pleosporales</taxon>
        <taxon>Pleosporineae</taxon>
        <taxon>Pleosporaceae</taxon>
        <taxon>Curvularia</taxon>
    </lineage>
</organism>
<evidence type="ECO:0000256" key="1">
    <source>
        <dbReference type="ARBA" id="ARBA00001971"/>
    </source>
</evidence>
<reference evidence="11" key="1">
    <citation type="submission" date="2021-12" db="EMBL/GenBank/DDBJ databases">
        <title>Curvularia clavata genome.</title>
        <authorList>
            <person name="Cao Y."/>
        </authorList>
    </citation>
    <scope>NUCLEOTIDE SEQUENCE</scope>
    <source>
        <strain evidence="11">Yc1106</strain>
    </source>
</reference>
<dbReference type="GO" id="GO:0005506">
    <property type="term" value="F:iron ion binding"/>
    <property type="evidence" value="ECO:0007669"/>
    <property type="project" value="InterPro"/>
</dbReference>
<dbReference type="EMBL" id="CP089277">
    <property type="protein sequence ID" value="USP78033.1"/>
    <property type="molecule type" value="Genomic_DNA"/>
</dbReference>
<dbReference type="CDD" id="cd11041">
    <property type="entry name" value="CYP503A1-like"/>
    <property type="match status" value="1"/>
</dbReference>
<feature type="binding site" description="axial binding residue" evidence="9">
    <location>
        <position position="453"/>
    </location>
    <ligand>
        <name>heme</name>
        <dbReference type="ChEBI" id="CHEBI:30413"/>
    </ligand>
    <ligandPart>
        <name>Fe</name>
        <dbReference type="ChEBI" id="CHEBI:18248"/>
    </ligandPart>
</feature>
<dbReference type="InterPro" id="IPR002403">
    <property type="entry name" value="Cyt_P450_E_grp-IV"/>
</dbReference>
<dbReference type="Pfam" id="PF00067">
    <property type="entry name" value="p450"/>
    <property type="match status" value="1"/>
</dbReference>
<name>A0A9Q8ZD01_CURCL</name>
<feature type="transmembrane region" description="Helical" evidence="10">
    <location>
        <begin position="7"/>
        <end position="35"/>
    </location>
</feature>
<keyword evidence="6" id="KW-0560">Oxidoreductase</keyword>
<dbReference type="GO" id="GO:0020037">
    <property type="term" value="F:heme binding"/>
    <property type="evidence" value="ECO:0007669"/>
    <property type="project" value="InterPro"/>
</dbReference>
<dbReference type="Proteomes" id="UP001056012">
    <property type="component" value="Chromosome 4"/>
</dbReference>
<keyword evidence="4 9" id="KW-0349">Heme</keyword>
<dbReference type="GO" id="GO:0004497">
    <property type="term" value="F:monooxygenase activity"/>
    <property type="evidence" value="ECO:0007669"/>
    <property type="project" value="UniProtKB-KW"/>
</dbReference>
<keyword evidence="10" id="KW-1133">Transmembrane helix</keyword>
<dbReference type="AlphaFoldDB" id="A0A9Q8ZD01"/>
<dbReference type="VEuPathDB" id="FungiDB:yc1106_05307"/>
<dbReference type="Gene3D" id="1.10.630.10">
    <property type="entry name" value="Cytochrome P450"/>
    <property type="match status" value="1"/>
</dbReference>
<keyword evidence="12" id="KW-1185">Reference proteome</keyword>
<evidence type="ECO:0000313" key="11">
    <source>
        <dbReference type="EMBL" id="USP78033.1"/>
    </source>
</evidence>
<evidence type="ECO:0000256" key="8">
    <source>
        <dbReference type="ARBA" id="ARBA00023033"/>
    </source>
</evidence>
<evidence type="ECO:0000256" key="3">
    <source>
        <dbReference type="ARBA" id="ARBA00010617"/>
    </source>
</evidence>
<evidence type="ECO:0000256" key="9">
    <source>
        <dbReference type="PIRSR" id="PIRSR602403-1"/>
    </source>
</evidence>
<gene>
    <name evidence="11" type="ORF">yc1106_05307</name>
</gene>
<evidence type="ECO:0000256" key="10">
    <source>
        <dbReference type="SAM" id="Phobius"/>
    </source>
</evidence>
<evidence type="ECO:0000256" key="5">
    <source>
        <dbReference type="ARBA" id="ARBA00022723"/>
    </source>
</evidence>
<accession>A0A9Q8ZD01</accession>
<proteinExistence type="inferred from homology"/>
<evidence type="ECO:0000256" key="6">
    <source>
        <dbReference type="ARBA" id="ARBA00023002"/>
    </source>
</evidence>
<keyword evidence="10" id="KW-0472">Membrane</keyword>
<dbReference type="PANTHER" id="PTHR46206:SF2">
    <property type="entry name" value="CYTOCHROME P450 MONOOXYGENASE AUSG-RELATED"/>
    <property type="match status" value="1"/>
</dbReference>
<keyword evidence="10" id="KW-0812">Transmembrane</keyword>
<evidence type="ECO:0000256" key="4">
    <source>
        <dbReference type="ARBA" id="ARBA00022617"/>
    </source>
</evidence>
<dbReference type="InterPro" id="IPR001128">
    <property type="entry name" value="Cyt_P450"/>
</dbReference>
<sequence>MAYVFDIAAFSLISGSITLRILMCIAAILPIVWVYHFVSTRPLSGIPIVTMDGMTPQQSWYTKSREILTKGRKLYPNQPFQVVSYGGPKLILPQKYLKEVRDAPEAELFPYMALGTPYEQPGFDAFKAFSKHTSLVPDVLRIKLTQSLGLITSDLAEEGLLVTEELFGKLAPGQWHNVKLLPHVTQIIGRFTARTMLGEEMAHNPEYVDISIQHGTLVFPATFQLRRFPRVLWPIISWFHPSCKMLRQHVRRARKLIGDEVERRAKSARATLAAGQKVPKTHDSVAWVLEQNKSGDELDLVGFQLMISVAAIHNTSGHLFTALWYLIANPKYIQLVREEAISVLKEYGWTRQGLARLRLQDGVHKECLRILRSSIPTVRRQIIKQDLTFSDGLTAPKGQNIIIVPQNEYLGEKEEFYPERWIEKRSVEGEENKHAFVAANTENQEYGIGRHSCPGRWFANDELKIATCILLLRYDWKAPTGMPTPYFPTCEEFPITSSALAVYMTPREPEIDLSNPRI</sequence>
<keyword evidence="8" id="KW-0503">Monooxygenase</keyword>
<dbReference type="OrthoDB" id="1844152at2759"/>
<comment type="pathway">
    <text evidence="2">Mycotoxin biosynthesis.</text>
</comment>
<dbReference type="GO" id="GO:0016705">
    <property type="term" value="F:oxidoreductase activity, acting on paired donors, with incorporation or reduction of molecular oxygen"/>
    <property type="evidence" value="ECO:0007669"/>
    <property type="project" value="InterPro"/>
</dbReference>
<keyword evidence="7 9" id="KW-0408">Iron</keyword>
<evidence type="ECO:0000313" key="12">
    <source>
        <dbReference type="Proteomes" id="UP001056012"/>
    </source>
</evidence>
<evidence type="ECO:0000256" key="2">
    <source>
        <dbReference type="ARBA" id="ARBA00004685"/>
    </source>
</evidence>
<keyword evidence="5 9" id="KW-0479">Metal-binding</keyword>
<comment type="similarity">
    <text evidence="3">Belongs to the cytochrome P450 family.</text>
</comment>
<protein>
    <submittedName>
        <fullName evidence="11">Cytochrome P450</fullName>
    </submittedName>
</protein>
<dbReference type="PRINTS" id="PR00465">
    <property type="entry name" value="EP450IV"/>
</dbReference>
<comment type="cofactor">
    <cofactor evidence="1 9">
        <name>heme</name>
        <dbReference type="ChEBI" id="CHEBI:30413"/>
    </cofactor>
</comment>
<dbReference type="InterPro" id="IPR036396">
    <property type="entry name" value="Cyt_P450_sf"/>
</dbReference>
<evidence type="ECO:0000256" key="7">
    <source>
        <dbReference type="ARBA" id="ARBA00023004"/>
    </source>
</evidence>
<dbReference type="SUPFAM" id="SSF48264">
    <property type="entry name" value="Cytochrome P450"/>
    <property type="match status" value="1"/>
</dbReference>
<dbReference type="PANTHER" id="PTHR46206">
    <property type="entry name" value="CYTOCHROME P450"/>
    <property type="match status" value="1"/>
</dbReference>